<comment type="caution">
    <text evidence="2">The sequence shown here is derived from an EMBL/GenBank/DDBJ whole genome shotgun (WGS) entry which is preliminary data.</text>
</comment>
<dbReference type="InterPro" id="IPR001466">
    <property type="entry name" value="Beta-lactam-related"/>
</dbReference>
<gene>
    <name evidence="2" type="ORF">FPZ44_10840</name>
</gene>
<dbReference type="PANTHER" id="PTHR46825:SF7">
    <property type="entry name" value="D-ALANYL-D-ALANINE CARBOXYPEPTIDASE"/>
    <property type="match status" value="1"/>
</dbReference>
<keyword evidence="3" id="KW-1185">Reference proteome</keyword>
<dbReference type="SUPFAM" id="SSF56601">
    <property type="entry name" value="beta-lactamase/transpeptidase-like"/>
    <property type="match status" value="1"/>
</dbReference>
<evidence type="ECO:0000313" key="2">
    <source>
        <dbReference type="EMBL" id="TVX93507.1"/>
    </source>
</evidence>
<sequence>MKVCSRAPASYFRSYISKHLPSGGKHDMYIRTRMMLTLTVLVTSALLVSTGKGLAQATVGAEASVHAKSSKSTVQSSHQDSKKNFFIVEAMEEGVAKGIPGILLQTRKDGVVQHYTAGKASIYAERSMQSNFHFRIGSVTKTFVSVTMLQLVGEGKVSLNDTVDKWLPGLVQGNGYDGQQITIRQLLNHTSGIASYTDDVFLQKVYENRFKSFSSEELVQEGLRQKPLFTPGTQASYSNTNYIIAAMIIEKVTGDTYAKQIEERIIKPLKLNNTFIPGTSTKLPKPHARGYYQLKLGGPLQDFTELNATSAHASGGMISTADDLNRFISALLSGKLLKHEQMKQLLDTVEFQDQSKYGLGLLQVTLSNGVQLWGHTGGVHGFKTFTFATSDGKHAATLSMNYHGKDLENIIFEMIMKVYEAEFPASV</sequence>
<feature type="domain" description="Beta-lactamase-related" evidence="1">
    <location>
        <begin position="90"/>
        <end position="404"/>
    </location>
</feature>
<organism evidence="2 3">
    <name type="scientific">Paenibacillus agilis</name>
    <dbReference type="NCBI Taxonomy" id="3020863"/>
    <lineage>
        <taxon>Bacteria</taxon>
        <taxon>Bacillati</taxon>
        <taxon>Bacillota</taxon>
        <taxon>Bacilli</taxon>
        <taxon>Bacillales</taxon>
        <taxon>Paenibacillaceae</taxon>
        <taxon>Paenibacillus</taxon>
    </lineage>
</organism>
<evidence type="ECO:0000313" key="3">
    <source>
        <dbReference type="Proteomes" id="UP000318102"/>
    </source>
</evidence>
<dbReference type="InterPro" id="IPR012338">
    <property type="entry name" value="Beta-lactam/transpept-like"/>
</dbReference>
<dbReference type="InterPro" id="IPR050491">
    <property type="entry name" value="AmpC-like"/>
</dbReference>
<dbReference type="Gene3D" id="3.40.710.10">
    <property type="entry name" value="DD-peptidase/beta-lactamase superfamily"/>
    <property type="match status" value="1"/>
</dbReference>
<evidence type="ECO:0000259" key="1">
    <source>
        <dbReference type="Pfam" id="PF00144"/>
    </source>
</evidence>
<proteinExistence type="predicted"/>
<dbReference type="AlphaFoldDB" id="A0A559J0V5"/>
<name>A0A559J0V5_9BACL</name>
<dbReference type="OrthoDB" id="9803467at2"/>
<dbReference type="PANTHER" id="PTHR46825">
    <property type="entry name" value="D-ALANYL-D-ALANINE-CARBOXYPEPTIDASE/ENDOPEPTIDASE AMPH"/>
    <property type="match status" value="1"/>
</dbReference>
<protein>
    <submittedName>
        <fullName evidence="2">Beta-lactamase family protein</fullName>
    </submittedName>
</protein>
<dbReference type="EMBL" id="VNJK01000001">
    <property type="protein sequence ID" value="TVX93507.1"/>
    <property type="molecule type" value="Genomic_DNA"/>
</dbReference>
<dbReference type="Pfam" id="PF00144">
    <property type="entry name" value="Beta-lactamase"/>
    <property type="match status" value="1"/>
</dbReference>
<dbReference type="Proteomes" id="UP000318102">
    <property type="component" value="Unassembled WGS sequence"/>
</dbReference>
<reference evidence="2 3" key="1">
    <citation type="submission" date="2019-07" db="EMBL/GenBank/DDBJ databases">
        <authorList>
            <person name="Kim J."/>
        </authorList>
    </citation>
    <scope>NUCLEOTIDE SEQUENCE [LARGE SCALE GENOMIC DNA]</scope>
    <source>
        <strain evidence="2 3">N4</strain>
    </source>
</reference>
<accession>A0A559J0V5</accession>